<name>A0A8X8II23_9BACT</name>
<evidence type="ECO:0000313" key="1">
    <source>
        <dbReference type="EMBL" id="SDX67001.1"/>
    </source>
</evidence>
<proteinExistence type="predicted"/>
<comment type="caution">
    <text evidence="1">The sequence shown here is derived from an EMBL/GenBank/DDBJ whole genome shotgun (WGS) entry which is preliminary data.</text>
</comment>
<dbReference type="Proteomes" id="UP000198711">
    <property type="component" value="Unassembled WGS sequence"/>
</dbReference>
<reference evidence="1 2" key="1">
    <citation type="submission" date="2016-10" db="EMBL/GenBank/DDBJ databases">
        <authorList>
            <person name="Varghese N."/>
            <person name="Submissions S."/>
        </authorList>
    </citation>
    <scope>NUCLEOTIDE SEQUENCE [LARGE SCALE GENOMIC DNA]</scope>
    <source>
        <strain evidence="1 2">DSM 25353</strain>
    </source>
</reference>
<dbReference type="EMBL" id="FNNO01000024">
    <property type="protein sequence ID" value="SDX67001.1"/>
    <property type="molecule type" value="Genomic_DNA"/>
</dbReference>
<protein>
    <submittedName>
        <fullName evidence="1">Uncharacterized protein</fullName>
    </submittedName>
</protein>
<sequence>MGRGDNKIFFVFYLLTARNARGACIWIPVALINFKDFLNPDNHVNSHLILAFIPIIKPIIHEYS</sequence>
<keyword evidence="2" id="KW-1185">Reference proteome</keyword>
<evidence type="ECO:0000313" key="2">
    <source>
        <dbReference type="Proteomes" id="UP000198711"/>
    </source>
</evidence>
<gene>
    <name evidence="1" type="ORF">SAMN05444410_12424</name>
</gene>
<organism evidence="1 2">
    <name type="scientific">Hydrobacter penzbergensis</name>
    <dbReference type="NCBI Taxonomy" id="1235997"/>
    <lineage>
        <taxon>Bacteria</taxon>
        <taxon>Pseudomonadati</taxon>
        <taxon>Bacteroidota</taxon>
        <taxon>Chitinophagia</taxon>
        <taxon>Chitinophagales</taxon>
        <taxon>Chitinophagaceae</taxon>
        <taxon>Hydrobacter</taxon>
    </lineage>
</organism>
<dbReference type="AlphaFoldDB" id="A0A8X8II23"/>
<accession>A0A8X8II23</accession>